<dbReference type="Proteomes" id="UP000011115">
    <property type="component" value="Unassembled WGS sequence"/>
</dbReference>
<name>M1CF35_SOLTU</name>
<reference evidence="1" key="2">
    <citation type="submission" date="2015-06" db="UniProtKB">
        <authorList>
            <consortium name="EnsemblPlants"/>
        </authorList>
    </citation>
    <scope>IDENTIFICATION</scope>
    <source>
        <strain evidence="1">DM1-3 516 R44</strain>
    </source>
</reference>
<proteinExistence type="predicted"/>
<evidence type="ECO:0000313" key="1">
    <source>
        <dbReference type="EnsemblPlants" id="PGSC0003DMT400066156"/>
    </source>
</evidence>
<keyword evidence="2" id="KW-1185">Reference proteome</keyword>
<dbReference type="EnsemblPlants" id="PGSC0003DMT400066156">
    <property type="protein sequence ID" value="PGSC0003DMT400066156"/>
    <property type="gene ID" value="PGSC0003DMG400025746"/>
</dbReference>
<reference evidence="2" key="1">
    <citation type="journal article" date="2011" name="Nature">
        <title>Genome sequence and analysis of the tuber crop potato.</title>
        <authorList>
            <consortium name="The Potato Genome Sequencing Consortium"/>
        </authorList>
    </citation>
    <scope>NUCLEOTIDE SEQUENCE [LARGE SCALE GENOMIC DNA]</scope>
    <source>
        <strain evidence="2">cv. DM1-3 516 R44</strain>
    </source>
</reference>
<dbReference type="AlphaFoldDB" id="M1CF35"/>
<organism evidence="1 2">
    <name type="scientific">Solanum tuberosum</name>
    <name type="common">Potato</name>
    <dbReference type="NCBI Taxonomy" id="4113"/>
    <lineage>
        <taxon>Eukaryota</taxon>
        <taxon>Viridiplantae</taxon>
        <taxon>Streptophyta</taxon>
        <taxon>Embryophyta</taxon>
        <taxon>Tracheophyta</taxon>
        <taxon>Spermatophyta</taxon>
        <taxon>Magnoliopsida</taxon>
        <taxon>eudicotyledons</taxon>
        <taxon>Gunneridae</taxon>
        <taxon>Pentapetalae</taxon>
        <taxon>asterids</taxon>
        <taxon>lamiids</taxon>
        <taxon>Solanales</taxon>
        <taxon>Solanaceae</taxon>
        <taxon>Solanoideae</taxon>
        <taxon>Solaneae</taxon>
        <taxon>Solanum</taxon>
    </lineage>
</organism>
<accession>M1CF35</accession>
<dbReference type="Gramene" id="PGSC0003DMT400066156">
    <property type="protein sequence ID" value="PGSC0003DMT400066156"/>
    <property type="gene ID" value="PGSC0003DMG400025746"/>
</dbReference>
<dbReference type="HOGENOM" id="CLU_2642834_0_0_1"/>
<dbReference type="PaxDb" id="4113-PGSC0003DMT400066156"/>
<evidence type="ECO:0000313" key="2">
    <source>
        <dbReference type="Proteomes" id="UP000011115"/>
    </source>
</evidence>
<sequence length="77" mass="8425">MAPGGSDYQAIGDSRSAYADYGIAPESAEFKNSPFRKVAAVIGGRMERDLIVLFMSYLNACLYESNVSNANLRKNKN</sequence>
<dbReference type="InParanoid" id="M1CF35"/>
<protein>
    <submittedName>
        <fullName evidence="1">Uncharacterized protein</fullName>
    </submittedName>
</protein>